<dbReference type="AlphaFoldDB" id="A0A6A4ZUU7"/>
<dbReference type="InterPro" id="IPR032675">
    <property type="entry name" value="LRR_dom_sf"/>
</dbReference>
<sequence length="346" mass="38898">MRLPSEIVHRIALYIPHADDFFNLLDALSDALDRGSPFEKLWRLSETDGMRRGDLWPALHVRQLRDPGTADAIRAVVDLFPLAHVHGTSDVTLARRCTGASSIAWYGDCVQWDMVSNDWVADFALLPIIELDQSSTNAYDMDGFFHVLPRLSSSLRSLRLYESLVNDTDDLFEFIGRSHLTSLVLDQVHYDDYNIMECIGSTDLEYYRAVDIGDDEAEHLVSWLTTMPVERVEFNKIDAPASAQAFYRALFYCPTLQHLAYTYSQLDGLASVDFASPLPMATLDLSGNGLNSTSIKGLCRGLRSSNVVSLDLSHNILDYESVQALVECLPFTRIRELKLNHTNIGD</sequence>
<evidence type="ECO:0000313" key="1">
    <source>
        <dbReference type="EMBL" id="KAF0717549.1"/>
    </source>
</evidence>
<feature type="non-terminal residue" evidence="1">
    <location>
        <position position="346"/>
    </location>
</feature>
<accession>A0A6A4ZUU7</accession>
<dbReference type="OrthoDB" id="88239at2759"/>
<reference evidence="1" key="1">
    <citation type="submission" date="2019-06" db="EMBL/GenBank/DDBJ databases">
        <title>Genomics analysis of Aphanomyces spp. identifies a new class of oomycete effector associated with host adaptation.</title>
        <authorList>
            <person name="Gaulin E."/>
        </authorList>
    </citation>
    <scope>NUCLEOTIDE SEQUENCE</scope>
    <source>
        <strain evidence="1">CBS 578.67</strain>
    </source>
</reference>
<name>A0A6A4ZUU7_9STRA</name>
<evidence type="ECO:0008006" key="2">
    <source>
        <dbReference type="Google" id="ProtNLM"/>
    </source>
</evidence>
<dbReference type="SUPFAM" id="SSF52047">
    <property type="entry name" value="RNI-like"/>
    <property type="match status" value="1"/>
</dbReference>
<dbReference type="EMBL" id="VJMH01000240">
    <property type="protein sequence ID" value="KAF0717549.1"/>
    <property type="molecule type" value="Genomic_DNA"/>
</dbReference>
<proteinExistence type="predicted"/>
<dbReference type="Gene3D" id="3.80.10.10">
    <property type="entry name" value="Ribonuclease Inhibitor"/>
    <property type="match status" value="1"/>
</dbReference>
<protein>
    <recommendedName>
        <fullName evidence="2">F-box domain-containing protein</fullName>
    </recommendedName>
</protein>
<comment type="caution">
    <text evidence="1">The sequence shown here is derived from an EMBL/GenBank/DDBJ whole genome shotgun (WGS) entry which is preliminary data.</text>
</comment>
<organism evidence="1">
    <name type="scientific">Aphanomyces stellatus</name>
    <dbReference type="NCBI Taxonomy" id="120398"/>
    <lineage>
        <taxon>Eukaryota</taxon>
        <taxon>Sar</taxon>
        <taxon>Stramenopiles</taxon>
        <taxon>Oomycota</taxon>
        <taxon>Saprolegniomycetes</taxon>
        <taxon>Saprolegniales</taxon>
        <taxon>Verrucalvaceae</taxon>
        <taxon>Aphanomyces</taxon>
    </lineage>
</organism>
<gene>
    <name evidence="1" type="ORF">As57867_002221</name>
</gene>